<keyword evidence="2" id="KW-1185">Reference proteome</keyword>
<dbReference type="Proteomes" id="UP000789525">
    <property type="component" value="Unassembled WGS sequence"/>
</dbReference>
<name>A0ACA9LL42_9GLOM</name>
<accession>A0ACA9LL42</accession>
<reference evidence="1" key="1">
    <citation type="submission" date="2021-06" db="EMBL/GenBank/DDBJ databases">
        <authorList>
            <person name="Kallberg Y."/>
            <person name="Tangrot J."/>
            <person name="Rosling A."/>
        </authorList>
    </citation>
    <scope>NUCLEOTIDE SEQUENCE</scope>
    <source>
        <strain evidence="1">CL356</strain>
    </source>
</reference>
<proteinExistence type="predicted"/>
<comment type="caution">
    <text evidence="1">The sequence shown here is derived from an EMBL/GenBank/DDBJ whole genome shotgun (WGS) entry which is preliminary data.</text>
</comment>
<feature type="non-terminal residue" evidence="1">
    <location>
        <position position="1"/>
    </location>
</feature>
<gene>
    <name evidence="1" type="ORF">ACOLOM_LOCUS4321</name>
</gene>
<dbReference type="EMBL" id="CAJVPT010007082">
    <property type="protein sequence ID" value="CAG8537232.1"/>
    <property type="molecule type" value="Genomic_DNA"/>
</dbReference>
<evidence type="ECO:0000313" key="2">
    <source>
        <dbReference type="Proteomes" id="UP000789525"/>
    </source>
</evidence>
<organism evidence="1 2">
    <name type="scientific">Acaulospora colombiana</name>
    <dbReference type="NCBI Taxonomy" id="27376"/>
    <lineage>
        <taxon>Eukaryota</taxon>
        <taxon>Fungi</taxon>
        <taxon>Fungi incertae sedis</taxon>
        <taxon>Mucoromycota</taxon>
        <taxon>Glomeromycotina</taxon>
        <taxon>Glomeromycetes</taxon>
        <taxon>Diversisporales</taxon>
        <taxon>Acaulosporaceae</taxon>
        <taxon>Acaulospora</taxon>
    </lineage>
</organism>
<sequence length="64" mass="7339">IEKKKLIETGKKFNLAKLLEDQKHHEAGKRVINALLGSKEISIKEFKKLFANEEEYGEVLEANV</sequence>
<evidence type="ECO:0000313" key="1">
    <source>
        <dbReference type="EMBL" id="CAG8537232.1"/>
    </source>
</evidence>
<protein>
    <submittedName>
        <fullName evidence="1">11774_t:CDS:1</fullName>
    </submittedName>
</protein>